<protein>
    <submittedName>
        <fullName evidence="2">Uncharacterized protein</fullName>
    </submittedName>
</protein>
<accession>A0A9W8RYK6</accession>
<evidence type="ECO:0000256" key="1">
    <source>
        <dbReference type="SAM" id="MobiDB-lite"/>
    </source>
</evidence>
<evidence type="ECO:0000313" key="3">
    <source>
        <dbReference type="Proteomes" id="UP001152049"/>
    </source>
</evidence>
<keyword evidence="3" id="KW-1185">Reference proteome</keyword>
<sequence length="92" mass="10664">MNLAYESSMPEGLARLMSERKQPSVETLPEVETAIMCIKEEHRELTFCMVHSDYQLQRLRQKRKFLRTKALEAQGESDNKDEHSFLDSASTS</sequence>
<gene>
    <name evidence="2" type="ORF">NW762_008262</name>
</gene>
<name>A0A9W8RYK6_9HYPO</name>
<dbReference type="Proteomes" id="UP001152049">
    <property type="component" value="Unassembled WGS sequence"/>
</dbReference>
<dbReference type="EMBL" id="JAOQAZ010000016">
    <property type="protein sequence ID" value="KAJ4258121.1"/>
    <property type="molecule type" value="Genomic_DNA"/>
</dbReference>
<evidence type="ECO:0000313" key="2">
    <source>
        <dbReference type="EMBL" id="KAJ4258121.1"/>
    </source>
</evidence>
<comment type="caution">
    <text evidence="2">The sequence shown here is derived from an EMBL/GenBank/DDBJ whole genome shotgun (WGS) entry which is preliminary data.</text>
</comment>
<dbReference type="AlphaFoldDB" id="A0A9W8RYK6"/>
<reference evidence="2" key="1">
    <citation type="submission" date="2022-09" db="EMBL/GenBank/DDBJ databases">
        <title>Fusarium specimens isolated from Avocado Roots.</title>
        <authorList>
            <person name="Stajich J."/>
            <person name="Roper C."/>
            <person name="Heimlech-Rivalta G."/>
        </authorList>
    </citation>
    <scope>NUCLEOTIDE SEQUENCE</scope>
    <source>
        <strain evidence="2">CF00136</strain>
    </source>
</reference>
<feature type="region of interest" description="Disordered" evidence="1">
    <location>
        <begin position="71"/>
        <end position="92"/>
    </location>
</feature>
<proteinExistence type="predicted"/>
<organism evidence="2 3">
    <name type="scientific">Fusarium torreyae</name>
    <dbReference type="NCBI Taxonomy" id="1237075"/>
    <lineage>
        <taxon>Eukaryota</taxon>
        <taxon>Fungi</taxon>
        <taxon>Dikarya</taxon>
        <taxon>Ascomycota</taxon>
        <taxon>Pezizomycotina</taxon>
        <taxon>Sordariomycetes</taxon>
        <taxon>Hypocreomycetidae</taxon>
        <taxon>Hypocreales</taxon>
        <taxon>Nectriaceae</taxon>
        <taxon>Fusarium</taxon>
    </lineage>
</organism>